<keyword evidence="7" id="KW-1185">Reference proteome</keyword>
<proteinExistence type="predicted"/>
<evidence type="ECO:0000256" key="3">
    <source>
        <dbReference type="ARBA" id="ARBA00022970"/>
    </source>
</evidence>
<feature type="transmembrane region" description="Helical" evidence="4">
    <location>
        <begin position="149"/>
        <end position="168"/>
    </location>
</feature>
<dbReference type="RefSeq" id="WP_322776396.1">
    <property type="nucleotide sequence ID" value="NZ_JARJFB010000022.1"/>
</dbReference>
<reference evidence="6 7" key="1">
    <citation type="submission" date="2023-03" db="EMBL/GenBank/DDBJ databases">
        <title>Host association and intracellularity evolved multiple times independently in the Rickettsiales.</title>
        <authorList>
            <person name="Castelli M."/>
            <person name="Nardi T."/>
            <person name="Gammuto L."/>
            <person name="Bellinzona G."/>
            <person name="Sabaneyeva E."/>
            <person name="Potekhin A."/>
            <person name="Serra V."/>
            <person name="Petroni G."/>
            <person name="Sassera D."/>
        </authorList>
    </citation>
    <scope>NUCLEOTIDE SEQUENCE [LARGE SCALE GENOMIC DNA]</scope>
    <source>
        <strain evidence="6 7">Sr 2-6</strain>
    </source>
</reference>
<feature type="transmembrane region" description="Helical" evidence="4">
    <location>
        <begin position="127"/>
        <end position="143"/>
    </location>
</feature>
<dbReference type="PANTHER" id="PTHR22911">
    <property type="entry name" value="ACYL-MALONYL CONDENSING ENZYME-RELATED"/>
    <property type="match status" value="1"/>
</dbReference>
<feature type="transmembrane region" description="Helical" evidence="4">
    <location>
        <begin position="38"/>
        <end position="58"/>
    </location>
</feature>
<feature type="transmembrane region" description="Helical" evidence="4">
    <location>
        <begin position="180"/>
        <end position="200"/>
    </location>
</feature>
<feature type="transmembrane region" description="Helical" evidence="4">
    <location>
        <begin position="244"/>
        <end position="262"/>
    </location>
</feature>
<accession>A0ABU5NBE3</accession>
<dbReference type="EMBL" id="JARJFB010000022">
    <property type="protein sequence ID" value="MEA0970493.1"/>
    <property type="molecule type" value="Genomic_DNA"/>
</dbReference>
<keyword evidence="3" id="KW-0029">Amino-acid transport</keyword>
<dbReference type="Gene3D" id="1.10.3730.20">
    <property type="match status" value="1"/>
</dbReference>
<dbReference type="Proteomes" id="UP001291687">
    <property type="component" value="Unassembled WGS sequence"/>
</dbReference>
<dbReference type="SUPFAM" id="SSF103481">
    <property type="entry name" value="Multidrug resistance efflux transporter EmrE"/>
    <property type="match status" value="2"/>
</dbReference>
<evidence type="ECO:0000259" key="5">
    <source>
        <dbReference type="Pfam" id="PF00892"/>
    </source>
</evidence>
<feature type="domain" description="EamA" evidence="5">
    <location>
        <begin position="9"/>
        <end position="143"/>
    </location>
</feature>
<evidence type="ECO:0000313" key="7">
    <source>
        <dbReference type="Proteomes" id="UP001291687"/>
    </source>
</evidence>
<keyword evidence="4" id="KW-0472">Membrane</keyword>
<comment type="caution">
    <text evidence="6">The sequence shown here is derived from an EMBL/GenBank/DDBJ whole genome shotgun (WGS) entry which is preliminary data.</text>
</comment>
<evidence type="ECO:0000256" key="1">
    <source>
        <dbReference type="ARBA" id="ARBA00004028"/>
    </source>
</evidence>
<feature type="transmembrane region" description="Helical" evidence="4">
    <location>
        <begin position="212"/>
        <end position="232"/>
    </location>
</feature>
<feature type="transmembrane region" description="Helical" evidence="4">
    <location>
        <begin position="12"/>
        <end position="32"/>
    </location>
</feature>
<keyword evidence="4" id="KW-1133">Transmembrane helix</keyword>
<feature type="transmembrane region" description="Helical" evidence="4">
    <location>
        <begin position="268"/>
        <end position="286"/>
    </location>
</feature>
<keyword evidence="3" id="KW-0813">Transport</keyword>
<feature type="domain" description="EamA" evidence="5">
    <location>
        <begin position="153"/>
        <end position="285"/>
    </location>
</feature>
<gene>
    <name evidence="6" type="ORF">Megvenef_00459</name>
</gene>
<evidence type="ECO:0000256" key="2">
    <source>
        <dbReference type="ARBA" id="ARBA00019341"/>
    </source>
</evidence>
<comment type="function">
    <text evidence="1">Transports S-adenosylmethionine.</text>
</comment>
<name>A0ABU5NBE3_9RICK</name>
<dbReference type="Pfam" id="PF00892">
    <property type="entry name" value="EamA"/>
    <property type="match status" value="2"/>
</dbReference>
<evidence type="ECO:0000313" key="6">
    <source>
        <dbReference type="EMBL" id="MEA0970493.1"/>
    </source>
</evidence>
<sequence length="294" mass="32130">MKFLSNYQKGALYAITSGLCYSLLGYFGVTIMQAGSSVFNMLFWRFLISALFALIILIPKYKTILLSPKAILKVLISGMAFYGTSSIAFFMASVYIGTGLAMVIFFIYPAIVMIVNIVFYKAPFSKIYCVAFLIIIIGLTLLVDMQDFALDIIGVGLGIATAIFYAIYMVMSEKVEVHPILSTLMVSIGCMITCFISSLVDSSFSVPSGLNNWFNIIGIGLICTAVPILLLLQALKYIDAEKASTLSVLEPVFVLILGIILLDEKVTSTQILGTIIVLSGALMVLFHNVPKTKY</sequence>
<dbReference type="InterPro" id="IPR037185">
    <property type="entry name" value="EmrE-like"/>
</dbReference>
<feature type="transmembrane region" description="Helical" evidence="4">
    <location>
        <begin position="70"/>
        <end position="94"/>
    </location>
</feature>
<evidence type="ECO:0000256" key="4">
    <source>
        <dbReference type="SAM" id="Phobius"/>
    </source>
</evidence>
<keyword evidence="4" id="KW-0812">Transmembrane</keyword>
<dbReference type="InterPro" id="IPR000620">
    <property type="entry name" value="EamA_dom"/>
</dbReference>
<protein>
    <recommendedName>
        <fullName evidence="2">S-adenosylmethionine uptake transporter</fullName>
    </recommendedName>
</protein>
<feature type="transmembrane region" description="Helical" evidence="4">
    <location>
        <begin position="100"/>
        <end position="120"/>
    </location>
</feature>
<organism evidence="6 7">
    <name type="scientific">Candidatus Megaera venefica</name>
    <dbReference type="NCBI Taxonomy" id="2055910"/>
    <lineage>
        <taxon>Bacteria</taxon>
        <taxon>Pseudomonadati</taxon>
        <taxon>Pseudomonadota</taxon>
        <taxon>Alphaproteobacteria</taxon>
        <taxon>Rickettsiales</taxon>
        <taxon>Rickettsiaceae</taxon>
        <taxon>Candidatus Megaera</taxon>
    </lineage>
</organism>